<reference evidence="3" key="1">
    <citation type="journal article" date="2013" name="Nature">
        <title>Draft genome of the wheat A-genome progenitor Triticum urartu.</title>
        <authorList>
            <person name="Ling H.Q."/>
            <person name="Zhao S."/>
            <person name="Liu D."/>
            <person name="Wang J."/>
            <person name="Sun H."/>
            <person name="Zhang C."/>
            <person name="Fan H."/>
            <person name="Li D."/>
            <person name="Dong L."/>
            <person name="Tao Y."/>
            <person name="Gao C."/>
            <person name="Wu H."/>
            <person name="Li Y."/>
            <person name="Cui Y."/>
            <person name="Guo X."/>
            <person name="Zheng S."/>
            <person name="Wang B."/>
            <person name="Yu K."/>
            <person name="Liang Q."/>
            <person name="Yang W."/>
            <person name="Lou X."/>
            <person name="Chen J."/>
            <person name="Feng M."/>
            <person name="Jian J."/>
            <person name="Zhang X."/>
            <person name="Luo G."/>
            <person name="Jiang Y."/>
            <person name="Liu J."/>
            <person name="Wang Z."/>
            <person name="Sha Y."/>
            <person name="Zhang B."/>
            <person name="Wu H."/>
            <person name="Tang D."/>
            <person name="Shen Q."/>
            <person name="Xue P."/>
            <person name="Zou S."/>
            <person name="Wang X."/>
            <person name="Liu X."/>
            <person name="Wang F."/>
            <person name="Yang Y."/>
            <person name="An X."/>
            <person name="Dong Z."/>
            <person name="Zhang K."/>
            <person name="Zhang X."/>
            <person name="Luo M.C."/>
            <person name="Dvorak J."/>
            <person name="Tong Y."/>
            <person name="Wang J."/>
            <person name="Yang H."/>
            <person name="Li Z."/>
            <person name="Wang D."/>
            <person name="Zhang A."/>
            <person name="Wang J."/>
        </authorList>
    </citation>
    <scope>NUCLEOTIDE SEQUENCE</scope>
    <source>
        <strain evidence="3">cv. G1812</strain>
    </source>
</reference>
<dbReference type="Gene3D" id="2.30.33.40">
    <property type="entry name" value="GroES chaperonin"/>
    <property type="match status" value="1"/>
</dbReference>
<protein>
    <submittedName>
        <fullName evidence="2">Uncharacterized protein</fullName>
    </submittedName>
</protein>
<dbReference type="AlphaFoldDB" id="A0A8R7QZT9"/>
<keyword evidence="3" id="KW-1185">Reference proteome</keyword>
<dbReference type="InterPro" id="IPR037124">
    <property type="entry name" value="Chaperonin_GroES_sf"/>
</dbReference>
<dbReference type="Proteomes" id="UP000015106">
    <property type="component" value="Chromosome 7"/>
</dbReference>
<dbReference type="InterPro" id="IPR020818">
    <property type="entry name" value="Chaperonin_GroES"/>
</dbReference>
<proteinExistence type="predicted"/>
<evidence type="ECO:0000256" key="1">
    <source>
        <dbReference type="ARBA" id="ARBA00023186"/>
    </source>
</evidence>
<reference evidence="2" key="2">
    <citation type="submission" date="2018-03" db="EMBL/GenBank/DDBJ databases">
        <title>The Triticum urartu genome reveals the dynamic nature of wheat genome evolution.</title>
        <authorList>
            <person name="Ling H."/>
            <person name="Ma B."/>
            <person name="Shi X."/>
            <person name="Liu H."/>
            <person name="Dong L."/>
            <person name="Sun H."/>
            <person name="Cao Y."/>
            <person name="Gao Q."/>
            <person name="Zheng S."/>
            <person name="Li Y."/>
            <person name="Yu Y."/>
            <person name="Du H."/>
            <person name="Qi M."/>
            <person name="Li Y."/>
            <person name="Yu H."/>
            <person name="Cui Y."/>
            <person name="Wang N."/>
            <person name="Chen C."/>
            <person name="Wu H."/>
            <person name="Zhao Y."/>
            <person name="Zhang J."/>
            <person name="Li Y."/>
            <person name="Zhou W."/>
            <person name="Zhang B."/>
            <person name="Hu W."/>
            <person name="Eijk M."/>
            <person name="Tang J."/>
            <person name="Witsenboer H."/>
            <person name="Zhao S."/>
            <person name="Li Z."/>
            <person name="Zhang A."/>
            <person name="Wang D."/>
            <person name="Liang C."/>
        </authorList>
    </citation>
    <scope>NUCLEOTIDE SEQUENCE [LARGE SCALE GENOMIC DNA]</scope>
    <source>
        <strain evidence="2">cv. G1812</strain>
    </source>
</reference>
<evidence type="ECO:0000313" key="3">
    <source>
        <dbReference type="Proteomes" id="UP000015106"/>
    </source>
</evidence>
<dbReference type="GO" id="GO:0044183">
    <property type="term" value="F:protein folding chaperone"/>
    <property type="evidence" value="ECO:0007669"/>
    <property type="project" value="InterPro"/>
</dbReference>
<reference evidence="2" key="3">
    <citation type="submission" date="2022-06" db="UniProtKB">
        <authorList>
            <consortium name="EnsemblPlants"/>
        </authorList>
    </citation>
    <scope>IDENTIFICATION</scope>
</reference>
<dbReference type="Gramene" id="TuG1812G0700001718.01.T01">
    <property type="protein sequence ID" value="TuG1812G0700001718.01.T01"/>
    <property type="gene ID" value="TuG1812G0700001718.01"/>
</dbReference>
<evidence type="ECO:0000313" key="2">
    <source>
        <dbReference type="EnsemblPlants" id="TuG1812G0700001718.01.T01"/>
    </source>
</evidence>
<name>A0A8R7QZT9_TRIUA</name>
<dbReference type="EnsemblPlants" id="TuG1812G0700001718.01.T01">
    <property type="protein sequence ID" value="TuG1812G0700001718.01.T01"/>
    <property type="gene ID" value="TuG1812G0700001718.01"/>
</dbReference>
<dbReference type="Pfam" id="PF00166">
    <property type="entry name" value="Cpn10"/>
    <property type="match status" value="1"/>
</dbReference>
<organism evidence="2 3">
    <name type="scientific">Triticum urartu</name>
    <name type="common">Red wild einkorn</name>
    <name type="synonym">Crithodium urartu</name>
    <dbReference type="NCBI Taxonomy" id="4572"/>
    <lineage>
        <taxon>Eukaryota</taxon>
        <taxon>Viridiplantae</taxon>
        <taxon>Streptophyta</taxon>
        <taxon>Embryophyta</taxon>
        <taxon>Tracheophyta</taxon>
        <taxon>Spermatophyta</taxon>
        <taxon>Magnoliopsida</taxon>
        <taxon>Liliopsida</taxon>
        <taxon>Poales</taxon>
        <taxon>Poaceae</taxon>
        <taxon>BOP clade</taxon>
        <taxon>Pooideae</taxon>
        <taxon>Triticodae</taxon>
        <taxon>Triticeae</taxon>
        <taxon>Triticinae</taxon>
        <taxon>Triticum</taxon>
    </lineage>
</organism>
<dbReference type="InterPro" id="IPR011032">
    <property type="entry name" value="GroES-like_sf"/>
</dbReference>
<keyword evidence="1" id="KW-0143">Chaperone</keyword>
<sequence length="32" mass="3616">MKPLSDWVLMKVDEASHKTEAGLILTETSKEK</sequence>
<accession>A0A8R7QZT9</accession>
<dbReference type="GO" id="GO:0005524">
    <property type="term" value="F:ATP binding"/>
    <property type="evidence" value="ECO:0007669"/>
    <property type="project" value="InterPro"/>
</dbReference>
<dbReference type="SUPFAM" id="SSF50129">
    <property type="entry name" value="GroES-like"/>
    <property type="match status" value="1"/>
</dbReference>